<evidence type="ECO:0000259" key="1">
    <source>
        <dbReference type="Pfam" id="PF08241"/>
    </source>
</evidence>
<keyword evidence="2" id="KW-0808">Transferase</keyword>
<dbReference type="GO" id="GO:0008168">
    <property type="term" value="F:methyltransferase activity"/>
    <property type="evidence" value="ECO:0007669"/>
    <property type="project" value="UniProtKB-KW"/>
</dbReference>
<dbReference type="PANTHER" id="PTHR43591:SF24">
    <property type="entry name" value="2-METHOXY-6-POLYPRENYL-1,4-BENZOQUINOL METHYLASE, MITOCHONDRIAL"/>
    <property type="match status" value="1"/>
</dbReference>
<keyword evidence="3" id="KW-1185">Reference proteome</keyword>
<keyword evidence="2" id="KW-0489">Methyltransferase</keyword>
<organism evidence="2 3">
    <name type="scientific">Bacillus halotolerans</name>
    <dbReference type="NCBI Taxonomy" id="260554"/>
    <lineage>
        <taxon>Bacteria</taxon>
        <taxon>Bacillati</taxon>
        <taxon>Bacillota</taxon>
        <taxon>Bacilli</taxon>
        <taxon>Bacillales</taxon>
        <taxon>Bacillaceae</taxon>
        <taxon>Bacillus</taxon>
    </lineage>
</organism>
<protein>
    <submittedName>
        <fullName evidence="2">Methyltransferase domain-containing protein</fullName>
    </submittedName>
</protein>
<dbReference type="Pfam" id="PF08241">
    <property type="entry name" value="Methyltransf_11"/>
    <property type="match status" value="1"/>
</dbReference>
<sequence length="276" mass="31624">MRSRTSEIIKSSYPTVNDINEMSYVEFLAFLNQPNIPPGGFPSIKKAVEQCNFEPGSLLLDAGCNTGFVTHELARLTGSKVIGLDISHEMISTAKEYAKLKDISYPGLTTFMQGDATNLVFPDDLFDGVLCGGSTAFMENPKQAIKEYARVVRPWGYIVEIEFYYKEKPQPELLNRVNSTLGTNMKAFSKADWIQAFEDQDNLQQVYFYDGELKHADESIIEQYVEQEVESFEIPQELKGVVKDKWLELYQVLFENRKLLNYCILIYRKVTKGAWW</sequence>
<dbReference type="SUPFAM" id="SSF53335">
    <property type="entry name" value="S-adenosyl-L-methionine-dependent methyltransferases"/>
    <property type="match status" value="1"/>
</dbReference>
<feature type="domain" description="Methyltransferase type 11" evidence="1">
    <location>
        <begin position="60"/>
        <end position="159"/>
    </location>
</feature>
<proteinExistence type="predicted"/>
<name>A0ABY7HVN7_9BACI</name>
<dbReference type="PANTHER" id="PTHR43591">
    <property type="entry name" value="METHYLTRANSFERASE"/>
    <property type="match status" value="1"/>
</dbReference>
<dbReference type="CDD" id="cd02440">
    <property type="entry name" value="AdoMet_MTases"/>
    <property type="match status" value="1"/>
</dbReference>
<evidence type="ECO:0000313" key="3">
    <source>
        <dbReference type="Proteomes" id="UP001164713"/>
    </source>
</evidence>
<reference evidence="2" key="1">
    <citation type="submission" date="2022-12" db="EMBL/GenBank/DDBJ databases">
        <title>Genomic of Bacillus halotolerans.</title>
        <authorList>
            <person name="Xu G."/>
            <person name="Ding Y."/>
        </authorList>
    </citation>
    <scope>NUCLEOTIDE SEQUENCE</scope>
    <source>
        <strain evidence="2">B13</strain>
    </source>
</reference>
<dbReference type="EMBL" id="CP114066">
    <property type="protein sequence ID" value="WAT19542.1"/>
    <property type="molecule type" value="Genomic_DNA"/>
</dbReference>
<dbReference type="Gene3D" id="3.40.50.150">
    <property type="entry name" value="Vaccinia Virus protein VP39"/>
    <property type="match status" value="1"/>
</dbReference>
<gene>
    <name evidence="2" type="ORF">O0R52_10970</name>
</gene>
<accession>A0ABY7HVN7</accession>
<dbReference type="Proteomes" id="UP001164713">
    <property type="component" value="Chromosome"/>
</dbReference>
<dbReference type="InterPro" id="IPR029063">
    <property type="entry name" value="SAM-dependent_MTases_sf"/>
</dbReference>
<dbReference type="RefSeq" id="WP_256766190.1">
    <property type="nucleotide sequence ID" value="NZ_CP101718.1"/>
</dbReference>
<dbReference type="GO" id="GO:0032259">
    <property type="term" value="P:methylation"/>
    <property type="evidence" value="ECO:0007669"/>
    <property type="project" value="UniProtKB-KW"/>
</dbReference>
<evidence type="ECO:0000313" key="2">
    <source>
        <dbReference type="EMBL" id="WAT19542.1"/>
    </source>
</evidence>
<dbReference type="InterPro" id="IPR013216">
    <property type="entry name" value="Methyltransf_11"/>
</dbReference>